<evidence type="ECO:0000313" key="3">
    <source>
        <dbReference type="Proteomes" id="UP000265520"/>
    </source>
</evidence>
<accession>A0A392TNR1</accession>
<feature type="region of interest" description="Disordered" evidence="1">
    <location>
        <begin position="1"/>
        <end position="20"/>
    </location>
</feature>
<keyword evidence="3" id="KW-1185">Reference proteome</keyword>
<feature type="non-terminal residue" evidence="2">
    <location>
        <position position="1"/>
    </location>
</feature>
<evidence type="ECO:0000256" key="1">
    <source>
        <dbReference type="SAM" id="MobiDB-lite"/>
    </source>
</evidence>
<comment type="caution">
    <text evidence="2">The sequence shown here is derived from an EMBL/GenBank/DDBJ whole genome shotgun (WGS) entry which is preliminary data.</text>
</comment>
<organism evidence="2 3">
    <name type="scientific">Trifolium medium</name>
    <dbReference type="NCBI Taxonomy" id="97028"/>
    <lineage>
        <taxon>Eukaryota</taxon>
        <taxon>Viridiplantae</taxon>
        <taxon>Streptophyta</taxon>
        <taxon>Embryophyta</taxon>
        <taxon>Tracheophyta</taxon>
        <taxon>Spermatophyta</taxon>
        <taxon>Magnoliopsida</taxon>
        <taxon>eudicotyledons</taxon>
        <taxon>Gunneridae</taxon>
        <taxon>Pentapetalae</taxon>
        <taxon>rosids</taxon>
        <taxon>fabids</taxon>
        <taxon>Fabales</taxon>
        <taxon>Fabaceae</taxon>
        <taxon>Papilionoideae</taxon>
        <taxon>50 kb inversion clade</taxon>
        <taxon>NPAAA clade</taxon>
        <taxon>Hologalegina</taxon>
        <taxon>IRL clade</taxon>
        <taxon>Trifolieae</taxon>
        <taxon>Trifolium</taxon>
    </lineage>
</organism>
<dbReference type="AlphaFoldDB" id="A0A392TNR1"/>
<evidence type="ECO:0000313" key="2">
    <source>
        <dbReference type="EMBL" id="MCI62274.1"/>
    </source>
</evidence>
<dbReference type="Proteomes" id="UP000265520">
    <property type="component" value="Unassembled WGS sequence"/>
</dbReference>
<dbReference type="EMBL" id="LXQA010616048">
    <property type="protein sequence ID" value="MCI62274.1"/>
    <property type="molecule type" value="Genomic_DNA"/>
</dbReference>
<sequence>AQLPETHLGDPDSTARRTKSGYAMRRCQREFLLVLNEWRNAP</sequence>
<name>A0A392TNR1_9FABA</name>
<reference evidence="2 3" key="1">
    <citation type="journal article" date="2018" name="Front. Plant Sci.">
        <title>Red Clover (Trifolium pratense) and Zigzag Clover (T. medium) - A Picture of Genomic Similarities and Differences.</title>
        <authorList>
            <person name="Dluhosova J."/>
            <person name="Istvanek J."/>
            <person name="Nedelnik J."/>
            <person name="Repkova J."/>
        </authorList>
    </citation>
    <scope>NUCLEOTIDE SEQUENCE [LARGE SCALE GENOMIC DNA]</scope>
    <source>
        <strain evidence="3">cv. 10/8</strain>
        <tissue evidence="2">Leaf</tissue>
    </source>
</reference>
<proteinExistence type="predicted"/>
<protein>
    <submittedName>
        <fullName evidence="2">Uncharacterized protein</fullName>
    </submittedName>
</protein>